<evidence type="ECO:0000313" key="2">
    <source>
        <dbReference type="EMBL" id="CAI3683285.1"/>
    </source>
</evidence>
<dbReference type="EMBL" id="CAMTCP010000280">
    <property type="protein sequence ID" value="CAI3683285.1"/>
    <property type="molecule type" value="Genomic_DNA"/>
</dbReference>
<dbReference type="AlphaFoldDB" id="A0AA86JSG3"/>
<reference evidence="2" key="2">
    <citation type="submission" date="2022-10" db="EMBL/GenBank/DDBJ databases">
        <authorList>
            <person name="Aires J."/>
            <person name="Mesa V."/>
        </authorList>
    </citation>
    <scope>NUCLEOTIDE SEQUENCE</scope>
    <source>
        <strain evidence="2">Clostridium neonatale JD116</strain>
    </source>
</reference>
<reference evidence="1" key="1">
    <citation type="submission" date="2021-10" db="EMBL/GenBank/DDBJ databases">
        <authorList>
            <person name="Mesa V."/>
        </authorList>
    </citation>
    <scope>NUCLEOTIDE SEQUENCE</scope>
    <source>
        <strain evidence="1">CC3_PB</strain>
    </source>
</reference>
<dbReference type="RefSeq" id="WP_159115738.1">
    <property type="nucleotide sequence ID" value="NZ_CAKJVE010000004.1"/>
</dbReference>
<sequence length="51" mass="5897">MVKIGKEENKLNNIKEKVEIQAPKKIKYQCLHSEEPRECTCARSKGLVLIK</sequence>
<protein>
    <submittedName>
        <fullName evidence="1">Uncharacterized protein</fullName>
    </submittedName>
</protein>
<dbReference type="Proteomes" id="UP000789738">
    <property type="component" value="Unassembled WGS sequence"/>
</dbReference>
<organism evidence="1 3">
    <name type="scientific">Clostridium neonatale</name>
    <dbReference type="NCBI Taxonomy" id="137838"/>
    <lineage>
        <taxon>Bacteria</taxon>
        <taxon>Bacillati</taxon>
        <taxon>Bacillota</taxon>
        <taxon>Clostridia</taxon>
        <taxon>Eubacteriales</taxon>
        <taxon>Clostridiaceae</taxon>
        <taxon>Clostridium</taxon>
    </lineage>
</organism>
<proteinExistence type="predicted"/>
<accession>A0AA86JSG3</accession>
<dbReference type="EMBL" id="CAKJVE010000004">
    <property type="protein sequence ID" value="CAG9710383.1"/>
    <property type="molecule type" value="Genomic_DNA"/>
</dbReference>
<dbReference type="Proteomes" id="UP001189143">
    <property type="component" value="Unassembled WGS sequence"/>
</dbReference>
<evidence type="ECO:0000313" key="1">
    <source>
        <dbReference type="EMBL" id="CAG9710383.1"/>
    </source>
</evidence>
<comment type="caution">
    <text evidence="1">The sequence shown here is derived from an EMBL/GenBank/DDBJ whole genome shotgun (WGS) entry which is preliminary data.</text>
</comment>
<gene>
    <name evidence="2" type="ORF">CNEO2_790008</name>
    <name evidence="1" type="ORF">CNEO_44741</name>
</gene>
<evidence type="ECO:0000313" key="3">
    <source>
        <dbReference type="Proteomes" id="UP000789738"/>
    </source>
</evidence>
<name>A0AA86JSG3_9CLOT</name>